<evidence type="ECO:0000256" key="7">
    <source>
        <dbReference type="RuleBase" id="RU000585"/>
    </source>
</evidence>
<dbReference type="Gene3D" id="3.40.640.10">
    <property type="entry name" value="Type I PLP-dependent aspartate aminotransferase-like (Major domain)"/>
    <property type="match status" value="1"/>
</dbReference>
<dbReference type="GO" id="GO:0035999">
    <property type="term" value="P:tetrahydrofolate interconversion"/>
    <property type="evidence" value="ECO:0007669"/>
    <property type="project" value="UniProtKB-UniPathway"/>
</dbReference>
<comment type="caution">
    <text evidence="10">The sequence shown here is derived from an EMBL/GenBank/DDBJ whole genome shotgun (WGS) entry which is preliminary data.</text>
</comment>
<keyword evidence="11" id="KW-1185">Reference proteome</keyword>
<feature type="domain" description="Serine hydroxymethyltransferase-like" evidence="9">
    <location>
        <begin position="60"/>
        <end position="446"/>
    </location>
</feature>
<protein>
    <recommendedName>
        <fullName evidence="7">Serine hydroxymethyltransferase</fullName>
        <ecNumber evidence="7">2.1.2.1</ecNumber>
    </recommendedName>
</protein>
<dbReference type="InterPro" id="IPR039429">
    <property type="entry name" value="SHMT-like_dom"/>
</dbReference>
<evidence type="ECO:0000313" key="11">
    <source>
        <dbReference type="Proteomes" id="UP000751190"/>
    </source>
</evidence>
<sequence length="512" mass="54396">MRDRSRKAGGTAVLCSLLSVLASGRTALRASICSRARAGSGARAAARLTAVGPTRVRASLHDADPEVWRIIASEARRQRSGIELIASENFVSGPVLQALGSCMTNKYSEGLPGARYYGGNEHIDRMERLCQQRALDLFGLDAELWGVNVQPYSGSPANFAAFTALLEPGARVMGLDLPSGGHLTHGYYTPTRKVSATSIYFESLPYGVNPATGLVDYDELRARALLFRPKLIIAGASAYPREWDYERMRAVVDEVGGGCRLLTDMAHISGLVAARECASPFEHADVVTSTTHKSLRGPRSGIIFFRKDLEARVNAAVFPALQGGPHNHQIAALAVALREAATPEFREYIRCVKRNAAVLAERVHALGLPVVTGGTDNHLVLCNVKAAFGVTGSKMERLCEAVGISLNKNAVVGDTSALSPSGVRLGTPAMTTRGAGEAHFRRIAELVVEAAACAQALQQRAASTKLADFERALNAARADGDPRLGTLAASVEAVAAELEPPAEGAGFEEACR</sequence>
<name>A0A8J5XPV3_DIALT</name>
<keyword evidence="5 7" id="KW-0808">Transferase</keyword>
<dbReference type="InterPro" id="IPR049943">
    <property type="entry name" value="Ser_HO-MeTrfase-like"/>
</dbReference>
<evidence type="ECO:0000259" key="9">
    <source>
        <dbReference type="Pfam" id="PF00464"/>
    </source>
</evidence>
<dbReference type="NCBIfam" id="NF000586">
    <property type="entry name" value="PRK00011.1"/>
    <property type="match status" value="1"/>
</dbReference>
<dbReference type="PANTHER" id="PTHR11680">
    <property type="entry name" value="SERINE HYDROXYMETHYLTRANSFERASE"/>
    <property type="match status" value="1"/>
</dbReference>
<dbReference type="UniPathway" id="UPA00193"/>
<dbReference type="AlphaFoldDB" id="A0A8J5XPV3"/>
<reference evidence="10" key="1">
    <citation type="submission" date="2021-05" db="EMBL/GenBank/DDBJ databases">
        <title>The genome of the haptophyte Pavlova lutheri (Diacronema luteri, Pavlovales) - a model for lipid biosynthesis in eukaryotic algae.</title>
        <authorList>
            <person name="Hulatt C.J."/>
            <person name="Posewitz M.C."/>
        </authorList>
    </citation>
    <scope>NUCLEOTIDE SEQUENCE</scope>
    <source>
        <strain evidence="10">NIVA-4/92</strain>
    </source>
</reference>
<comment type="cofactor">
    <cofactor evidence="1 7">
        <name>pyridoxal 5'-phosphate</name>
        <dbReference type="ChEBI" id="CHEBI:597326"/>
    </cofactor>
</comment>
<keyword evidence="4 7" id="KW-0554">One-carbon metabolism</keyword>
<dbReference type="HAMAP" id="MF_00051">
    <property type="entry name" value="SHMT"/>
    <property type="match status" value="1"/>
</dbReference>
<comment type="catalytic activity">
    <reaction evidence="7">
        <text>(6R)-5,10-methylene-5,6,7,8-tetrahydrofolate + glycine + H2O = (6S)-5,6,7,8-tetrahydrofolate + L-serine</text>
        <dbReference type="Rhea" id="RHEA:15481"/>
        <dbReference type="ChEBI" id="CHEBI:15377"/>
        <dbReference type="ChEBI" id="CHEBI:15636"/>
        <dbReference type="ChEBI" id="CHEBI:33384"/>
        <dbReference type="ChEBI" id="CHEBI:57305"/>
        <dbReference type="ChEBI" id="CHEBI:57453"/>
        <dbReference type="EC" id="2.1.2.1"/>
    </reaction>
</comment>
<evidence type="ECO:0000256" key="3">
    <source>
        <dbReference type="ARBA" id="ARBA00006376"/>
    </source>
</evidence>
<comment type="function">
    <text evidence="7">Interconversion of serine and glycine.</text>
</comment>
<dbReference type="SUPFAM" id="SSF53383">
    <property type="entry name" value="PLP-dependent transferases"/>
    <property type="match status" value="1"/>
</dbReference>
<evidence type="ECO:0000256" key="2">
    <source>
        <dbReference type="ARBA" id="ARBA00004777"/>
    </source>
</evidence>
<keyword evidence="8" id="KW-0732">Signal</keyword>
<evidence type="ECO:0000256" key="4">
    <source>
        <dbReference type="ARBA" id="ARBA00022563"/>
    </source>
</evidence>
<dbReference type="OrthoDB" id="10265628at2759"/>
<dbReference type="GO" id="GO:0005739">
    <property type="term" value="C:mitochondrion"/>
    <property type="evidence" value="ECO:0007669"/>
    <property type="project" value="TreeGrafter"/>
</dbReference>
<feature type="signal peptide" evidence="8">
    <location>
        <begin position="1"/>
        <end position="24"/>
    </location>
</feature>
<dbReference type="CDD" id="cd00378">
    <property type="entry name" value="SHMT"/>
    <property type="match status" value="1"/>
</dbReference>
<gene>
    <name evidence="10" type="ORF">KFE25_006961</name>
</gene>
<dbReference type="Pfam" id="PF00464">
    <property type="entry name" value="SHMT"/>
    <property type="match status" value="1"/>
</dbReference>
<dbReference type="InterPro" id="IPR019798">
    <property type="entry name" value="Ser_HO-MeTrfase_PLP_BS"/>
</dbReference>
<dbReference type="InterPro" id="IPR015424">
    <property type="entry name" value="PyrdxlP-dep_Trfase"/>
</dbReference>
<accession>A0A8J5XPV3</accession>
<dbReference type="PROSITE" id="PS00096">
    <property type="entry name" value="SHMT"/>
    <property type="match status" value="1"/>
</dbReference>
<proteinExistence type="inferred from homology"/>
<dbReference type="InterPro" id="IPR015421">
    <property type="entry name" value="PyrdxlP-dep_Trfase_major"/>
</dbReference>
<evidence type="ECO:0000256" key="5">
    <source>
        <dbReference type="ARBA" id="ARBA00022679"/>
    </source>
</evidence>
<organism evidence="10 11">
    <name type="scientific">Diacronema lutheri</name>
    <name type="common">Unicellular marine alga</name>
    <name type="synonym">Monochrysis lutheri</name>
    <dbReference type="NCBI Taxonomy" id="2081491"/>
    <lineage>
        <taxon>Eukaryota</taxon>
        <taxon>Haptista</taxon>
        <taxon>Haptophyta</taxon>
        <taxon>Pavlovophyceae</taxon>
        <taxon>Pavlovales</taxon>
        <taxon>Pavlovaceae</taxon>
        <taxon>Diacronema</taxon>
    </lineage>
</organism>
<dbReference type="EMBL" id="JAGTXO010000005">
    <property type="protein sequence ID" value="KAG8467909.1"/>
    <property type="molecule type" value="Genomic_DNA"/>
</dbReference>
<dbReference type="InterPro" id="IPR001085">
    <property type="entry name" value="Ser_HO-MeTrfase"/>
</dbReference>
<dbReference type="GO" id="GO:0019264">
    <property type="term" value="P:glycine biosynthetic process from serine"/>
    <property type="evidence" value="ECO:0007669"/>
    <property type="project" value="InterPro"/>
</dbReference>
<evidence type="ECO:0000313" key="10">
    <source>
        <dbReference type="EMBL" id="KAG8467909.1"/>
    </source>
</evidence>
<evidence type="ECO:0000256" key="8">
    <source>
        <dbReference type="SAM" id="SignalP"/>
    </source>
</evidence>
<dbReference type="InterPro" id="IPR015422">
    <property type="entry name" value="PyrdxlP-dep_Trfase_small"/>
</dbReference>
<dbReference type="Gene3D" id="3.90.1150.10">
    <property type="entry name" value="Aspartate Aminotransferase, domain 1"/>
    <property type="match status" value="1"/>
</dbReference>
<dbReference type="GO" id="GO:0030170">
    <property type="term" value="F:pyridoxal phosphate binding"/>
    <property type="evidence" value="ECO:0007669"/>
    <property type="project" value="InterPro"/>
</dbReference>
<dbReference type="PANTHER" id="PTHR11680:SF35">
    <property type="entry name" value="SERINE HYDROXYMETHYLTRANSFERASE 1"/>
    <property type="match status" value="1"/>
</dbReference>
<keyword evidence="6 7" id="KW-0663">Pyridoxal phosphate</keyword>
<dbReference type="Proteomes" id="UP000751190">
    <property type="component" value="Unassembled WGS sequence"/>
</dbReference>
<dbReference type="GO" id="GO:0004372">
    <property type="term" value="F:glycine hydroxymethyltransferase activity"/>
    <property type="evidence" value="ECO:0007669"/>
    <property type="project" value="UniProtKB-EC"/>
</dbReference>
<comment type="similarity">
    <text evidence="3 7">Belongs to the SHMT family.</text>
</comment>
<comment type="pathway">
    <text evidence="2 7">One-carbon metabolism; tetrahydrofolate interconversion.</text>
</comment>
<dbReference type="EC" id="2.1.2.1" evidence="7"/>
<dbReference type="FunFam" id="3.40.640.10:FF:000097">
    <property type="entry name" value="Serine hydroxymethyltransferase"/>
    <property type="match status" value="1"/>
</dbReference>
<feature type="chain" id="PRO_5035317950" description="Serine hydroxymethyltransferase" evidence="8">
    <location>
        <begin position="25"/>
        <end position="512"/>
    </location>
</feature>
<evidence type="ECO:0000256" key="1">
    <source>
        <dbReference type="ARBA" id="ARBA00001933"/>
    </source>
</evidence>
<evidence type="ECO:0000256" key="6">
    <source>
        <dbReference type="ARBA" id="ARBA00022898"/>
    </source>
</evidence>